<dbReference type="Proteomes" id="UP000235672">
    <property type="component" value="Unassembled WGS sequence"/>
</dbReference>
<organism evidence="2 3">
    <name type="scientific">Hyaloscypha hepaticicola</name>
    <dbReference type="NCBI Taxonomy" id="2082293"/>
    <lineage>
        <taxon>Eukaryota</taxon>
        <taxon>Fungi</taxon>
        <taxon>Dikarya</taxon>
        <taxon>Ascomycota</taxon>
        <taxon>Pezizomycotina</taxon>
        <taxon>Leotiomycetes</taxon>
        <taxon>Helotiales</taxon>
        <taxon>Hyaloscyphaceae</taxon>
        <taxon>Hyaloscypha</taxon>
    </lineage>
</organism>
<dbReference type="EMBL" id="KZ613545">
    <property type="protein sequence ID" value="PMD12633.1"/>
    <property type="molecule type" value="Genomic_DNA"/>
</dbReference>
<evidence type="ECO:0000259" key="1">
    <source>
        <dbReference type="Pfam" id="PF06985"/>
    </source>
</evidence>
<accession>A0A2J6PF60</accession>
<protein>
    <submittedName>
        <fullName evidence="2">HET-domain-containing protein</fullName>
    </submittedName>
</protein>
<dbReference type="AlphaFoldDB" id="A0A2J6PF60"/>
<evidence type="ECO:0000313" key="3">
    <source>
        <dbReference type="Proteomes" id="UP000235672"/>
    </source>
</evidence>
<proteinExistence type="predicted"/>
<dbReference type="PANTHER" id="PTHR33112">
    <property type="entry name" value="DOMAIN PROTEIN, PUTATIVE-RELATED"/>
    <property type="match status" value="1"/>
</dbReference>
<gene>
    <name evidence="2" type="ORF">NA56DRAFT_638793</name>
</gene>
<feature type="domain" description="Heterokaryon incompatibility" evidence="1">
    <location>
        <begin position="146"/>
        <end position="302"/>
    </location>
</feature>
<dbReference type="STRING" id="1745343.A0A2J6PF60"/>
<evidence type="ECO:0000313" key="2">
    <source>
        <dbReference type="EMBL" id="PMD12633.1"/>
    </source>
</evidence>
<reference evidence="2 3" key="1">
    <citation type="submission" date="2016-05" db="EMBL/GenBank/DDBJ databases">
        <title>A degradative enzymes factory behind the ericoid mycorrhizal symbiosis.</title>
        <authorList>
            <consortium name="DOE Joint Genome Institute"/>
            <person name="Martino E."/>
            <person name="Morin E."/>
            <person name="Grelet G."/>
            <person name="Kuo A."/>
            <person name="Kohler A."/>
            <person name="Daghino S."/>
            <person name="Barry K."/>
            <person name="Choi C."/>
            <person name="Cichocki N."/>
            <person name="Clum A."/>
            <person name="Copeland A."/>
            <person name="Hainaut M."/>
            <person name="Haridas S."/>
            <person name="Labutti K."/>
            <person name="Lindquist E."/>
            <person name="Lipzen A."/>
            <person name="Khouja H.-R."/>
            <person name="Murat C."/>
            <person name="Ohm R."/>
            <person name="Olson A."/>
            <person name="Spatafora J."/>
            <person name="Veneault-Fourrey C."/>
            <person name="Henrissat B."/>
            <person name="Grigoriev I."/>
            <person name="Martin F."/>
            <person name="Perotto S."/>
        </authorList>
    </citation>
    <scope>NUCLEOTIDE SEQUENCE [LARGE SCALE GENOMIC DNA]</scope>
    <source>
        <strain evidence="2 3">UAMH 7357</strain>
    </source>
</reference>
<sequence>MIANRKKTRRLECQTCHDFEHFSICMRLGSVRQGAMLGCLRCKLLAEAALLFRNEWAIKIEEESNLDWWILDSAFAIARMVPSDSTAPESIDFIRSQLVSCDKTHDHCKKMQEDVTTWPKRLLKIDQSRDDANVILVENSEKSRKYIALSHCWGKKGTSTEPLKTISKDLEKHMSTGIPELSRTKTFRDAMDVSRKLGIQYIWIDSLCIIQDDDNDWEEEAQKMGDIYGNAYLVISATLAHNGDEGLYQERSPYRIEVTTQAGQTVKAQVFEKSHHDIWKKGAQYWEAPKLPLFGRAWAFQERLLARRVIHYTPTELVWECWSYIGCECGDLQNPRTSWAQFAGGGKNLKTKYGEVARWGNDNERINFWHDICAQYCARQLTYATDRLPALASIAKRMHIQELHGNYLAGIWECTLPKGLFWWSDTSHLTPYSPGNTTHWRDKTHNIPTWSWLSIEGRGCTWGKIHTSLIDILDVSYTVGSTDVYGPCERGIITVESHCVPIKLVDARRPDGPSNQKVLLPGTEEMVDFTADENPFK</sequence>
<dbReference type="OrthoDB" id="3487186at2759"/>
<dbReference type="PANTHER" id="PTHR33112:SF13">
    <property type="entry name" value="HETEROKARYON INCOMPATIBILITY DOMAIN-CONTAINING PROTEIN"/>
    <property type="match status" value="1"/>
</dbReference>
<name>A0A2J6PF60_9HELO</name>
<dbReference type="Pfam" id="PF06985">
    <property type="entry name" value="HET"/>
    <property type="match status" value="1"/>
</dbReference>
<keyword evidence="3" id="KW-1185">Reference proteome</keyword>
<dbReference type="InterPro" id="IPR010730">
    <property type="entry name" value="HET"/>
</dbReference>